<feature type="non-terminal residue" evidence="2">
    <location>
        <position position="1"/>
    </location>
</feature>
<organism evidence="2">
    <name type="scientific">Iconisemion striatum</name>
    <dbReference type="NCBI Taxonomy" id="60296"/>
    <lineage>
        <taxon>Eukaryota</taxon>
        <taxon>Metazoa</taxon>
        <taxon>Chordata</taxon>
        <taxon>Craniata</taxon>
        <taxon>Vertebrata</taxon>
        <taxon>Euteleostomi</taxon>
        <taxon>Actinopterygii</taxon>
        <taxon>Neopterygii</taxon>
        <taxon>Teleostei</taxon>
        <taxon>Neoteleostei</taxon>
        <taxon>Acanthomorphata</taxon>
        <taxon>Ovalentaria</taxon>
        <taxon>Atherinomorphae</taxon>
        <taxon>Cyprinodontiformes</taxon>
        <taxon>Nothobranchiidae</taxon>
        <taxon>Iconisemion</taxon>
    </lineage>
</organism>
<evidence type="ECO:0000256" key="1">
    <source>
        <dbReference type="SAM" id="MobiDB-lite"/>
    </source>
</evidence>
<evidence type="ECO:0000313" key="2">
    <source>
        <dbReference type="EMBL" id="SBP36380.1"/>
    </source>
</evidence>
<sequence length="73" mass="7679">VNKVRSSSSLSASSLPPPTPTRPIVLDSFTPVSLLELTSLVTSMKTSACPLNILPSSLVKNASVHQSQCVTKE</sequence>
<dbReference type="AlphaFoldDB" id="A0A1A7Z2H4"/>
<proteinExistence type="predicted"/>
<feature type="compositionally biased region" description="Low complexity" evidence="1">
    <location>
        <begin position="1"/>
        <end position="14"/>
    </location>
</feature>
<gene>
    <name evidence="2" type="primary">Nfu_g_1_021669</name>
</gene>
<dbReference type="EMBL" id="HADX01014148">
    <property type="protein sequence ID" value="SBP36380.1"/>
    <property type="molecule type" value="Transcribed_RNA"/>
</dbReference>
<feature type="non-terminal residue" evidence="2">
    <location>
        <position position="73"/>
    </location>
</feature>
<name>A0A1A7Z2H4_9TELE</name>
<reference evidence="2" key="1">
    <citation type="submission" date="2016-05" db="EMBL/GenBank/DDBJ databases">
        <authorList>
            <person name="Lavstsen T."/>
            <person name="Jespersen J.S."/>
        </authorList>
    </citation>
    <scope>NUCLEOTIDE SEQUENCE</scope>
    <source>
        <tissue evidence="2">Brain</tissue>
    </source>
</reference>
<protein>
    <submittedName>
        <fullName evidence="2">Uncharacterized protein</fullName>
    </submittedName>
</protein>
<accession>A0A1A7Z2H4</accession>
<reference evidence="2" key="2">
    <citation type="submission" date="2016-06" db="EMBL/GenBank/DDBJ databases">
        <title>The genome of a short-lived fish provides insights into sex chromosome evolution and the genetic control of aging.</title>
        <authorList>
            <person name="Reichwald K."/>
            <person name="Felder M."/>
            <person name="Petzold A."/>
            <person name="Koch P."/>
            <person name="Groth M."/>
            <person name="Platzer M."/>
        </authorList>
    </citation>
    <scope>NUCLEOTIDE SEQUENCE</scope>
    <source>
        <tissue evidence="2">Brain</tissue>
    </source>
</reference>
<feature type="region of interest" description="Disordered" evidence="1">
    <location>
        <begin position="1"/>
        <end position="22"/>
    </location>
</feature>